<evidence type="ECO:0000256" key="4">
    <source>
        <dbReference type="ARBA" id="ARBA00022840"/>
    </source>
</evidence>
<dbReference type="FunFam" id="1.10.730.10:FF:000014">
    <property type="entry name" value="Valine--tRNA ligase"/>
    <property type="match status" value="1"/>
</dbReference>
<gene>
    <name evidence="10" type="primary">valS</name>
    <name evidence="14" type="ORF">HXX08_10575</name>
    <name evidence="15" type="ORF">OZ401_001459</name>
</gene>
<dbReference type="Proteomes" id="UP001431572">
    <property type="component" value="Chromosome 1"/>
</dbReference>
<dbReference type="SUPFAM" id="SSF46589">
    <property type="entry name" value="tRNA-binding arm"/>
    <property type="match status" value="1"/>
</dbReference>
<keyword evidence="17" id="KW-1185">Reference proteome</keyword>
<dbReference type="RefSeq" id="WP_341467569.1">
    <property type="nucleotide sequence ID" value="NZ_CP128399.1"/>
</dbReference>
<dbReference type="PANTHER" id="PTHR11946:SF93">
    <property type="entry name" value="VALINE--TRNA LIGASE, CHLOROPLASTIC_MITOCHONDRIAL 2"/>
    <property type="match status" value="1"/>
</dbReference>
<comment type="caution">
    <text evidence="10">Lacks conserved residue(s) required for the propagation of feature annotation.</text>
</comment>
<dbReference type="InterPro" id="IPR019499">
    <property type="entry name" value="Val-tRNA_synth_tRNA-bd"/>
</dbReference>
<evidence type="ECO:0000256" key="5">
    <source>
        <dbReference type="ARBA" id="ARBA00022917"/>
    </source>
</evidence>
<feature type="domain" description="Methionyl/Valyl/Leucyl/Isoleucyl-tRNA synthetase anticodon-binding" evidence="12">
    <location>
        <begin position="619"/>
        <end position="758"/>
    </location>
</feature>
<feature type="domain" description="Valyl-tRNA synthetase tRNA-binding arm" evidence="13">
    <location>
        <begin position="824"/>
        <end position="888"/>
    </location>
</feature>
<dbReference type="Gene3D" id="3.40.50.620">
    <property type="entry name" value="HUPs"/>
    <property type="match status" value="2"/>
</dbReference>
<dbReference type="Proteomes" id="UP000521676">
    <property type="component" value="Unassembled WGS sequence"/>
</dbReference>
<organism evidence="14 16">
    <name type="scientific">Candidatus Chlorohelix allophototropha</name>
    <dbReference type="NCBI Taxonomy" id="3003348"/>
    <lineage>
        <taxon>Bacteria</taxon>
        <taxon>Bacillati</taxon>
        <taxon>Chloroflexota</taxon>
        <taxon>Chloroflexia</taxon>
        <taxon>Candidatus Chloroheliales</taxon>
        <taxon>Candidatus Chloroheliaceae</taxon>
        <taxon>Candidatus Chlorohelix</taxon>
    </lineage>
</organism>
<dbReference type="GO" id="GO:0002161">
    <property type="term" value="F:aminoacyl-tRNA deacylase activity"/>
    <property type="evidence" value="ECO:0007669"/>
    <property type="project" value="InterPro"/>
</dbReference>
<dbReference type="NCBIfam" id="NF004349">
    <property type="entry name" value="PRK05729.1"/>
    <property type="match status" value="1"/>
</dbReference>
<evidence type="ECO:0000256" key="2">
    <source>
        <dbReference type="ARBA" id="ARBA00022598"/>
    </source>
</evidence>
<dbReference type="InterPro" id="IPR013155">
    <property type="entry name" value="M/V/L/I-tRNA-synth_anticd-bd"/>
</dbReference>
<dbReference type="Pfam" id="PF10458">
    <property type="entry name" value="Val_tRNA-synt_C"/>
    <property type="match status" value="1"/>
</dbReference>
<name>A0A8T7M268_9CHLR</name>
<reference evidence="15" key="2">
    <citation type="journal article" date="2024" name="Nature">
        <title>Anoxygenic phototroph of the Chloroflexota uses a type I reaction centre.</title>
        <authorList>
            <person name="Tsuji J.M."/>
            <person name="Shaw N.A."/>
            <person name="Nagashima S."/>
            <person name="Venkiteswaran J.J."/>
            <person name="Schiff S.L."/>
            <person name="Watanabe T."/>
            <person name="Fukui M."/>
            <person name="Hanada S."/>
            <person name="Tank M."/>
            <person name="Neufeld J.D."/>
        </authorList>
    </citation>
    <scope>NUCLEOTIDE SEQUENCE</scope>
    <source>
        <strain evidence="15">L227-S17</strain>
    </source>
</reference>
<evidence type="ECO:0000259" key="11">
    <source>
        <dbReference type="Pfam" id="PF00133"/>
    </source>
</evidence>
<keyword evidence="4 10" id="KW-0067">ATP-binding</keyword>
<dbReference type="FunFam" id="3.40.50.620:FF:000098">
    <property type="entry name" value="Valine--tRNA ligase"/>
    <property type="match status" value="1"/>
</dbReference>
<dbReference type="InterPro" id="IPR002300">
    <property type="entry name" value="aa-tRNA-synth_Ia"/>
</dbReference>
<dbReference type="SUPFAM" id="SSF50677">
    <property type="entry name" value="ValRS/IleRS/LeuRS editing domain"/>
    <property type="match status" value="1"/>
</dbReference>
<dbReference type="InterPro" id="IPR010978">
    <property type="entry name" value="tRNA-bd_arm"/>
</dbReference>
<dbReference type="SUPFAM" id="SSF52374">
    <property type="entry name" value="Nucleotidylyl transferase"/>
    <property type="match status" value="1"/>
</dbReference>
<accession>A0A8T7M268</accession>
<dbReference type="FunFam" id="1.10.287.380:FF:000001">
    <property type="entry name" value="Valine--tRNA ligase"/>
    <property type="match status" value="1"/>
</dbReference>
<dbReference type="PANTHER" id="PTHR11946">
    <property type="entry name" value="VALYL-TRNA SYNTHETASES"/>
    <property type="match status" value="1"/>
</dbReference>
<dbReference type="InterPro" id="IPR014729">
    <property type="entry name" value="Rossmann-like_a/b/a_fold"/>
</dbReference>
<dbReference type="EMBL" id="JACATZ010000001">
    <property type="protein sequence ID" value="NWJ46310.1"/>
    <property type="molecule type" value="Genomic_DNA"/>
</dbReference>
<feature type="short sequence motif" description="'KMSKS' region" evidence="10">
    <location>
        <begin position="532"/>
        <end position="536"/>
    </location>
</feature>
<dbReference type="InterPro" id="IPR009080">
    <property type="entry name" value="tRNAsynth_Ia_anticodon-bd"/>
</dbReference>
<dbReference type="InterPro" id="IPR033705">
    <property type="entry name" value="Anticodon_Ia_Val"/>
</dbReference>
<dbReference type="Gene3D" id="1.10.287.380">
    <property type="entry name" value="Valyl-tRNA synthetase, C-terminal domain"/>
    <property type="match status" value="1"/>
</dbReference>
<feature type="domain" description="Aminoacyl-tRNA synthetase class Ia" evidence="11">
    <location>
        <begin position="22"/>
        <end position="571"/>
    </location>
</feature>
<comment type="domain">
    <text evidence="10">ValRS has two distinct active sites: one for aminoacylation and one for editing. The misactivated threonine is translocated from the active site to the editing site.</text>
</comment>
<dbReference type="InterPro" id="IPR037118">
    <property type="entry name" value="Val-tRNA_synth_C_sf"/>
</dbReference>
<dbReference type="SUPFAM" id="SSF47323">
    <property type="entry name" value="Anticodon-binding domain of a subclass of class I aminoacyl-tRNA synthetases"/>
    <property type="match status" value="1"/>
</dbReference>
<dbReference type="InterPro" id="IPR009008">
    <property type="entry name" value="Val/Leu/Ile-tRNA-synth_edit"/>
</dbReference>
<evidence type="ECO:0000256" key="7">
    <source>
        <dbReference type="ARBA" id="ARBA00023146"/>
    </source>
</evidence>
<dbReference type="FunFam" id="3.40.50.620:FF:000020">
    <property type="entry name" value="Valine--tRNA ligase, mitochondrial"/>
    <property type="match status" value="1"/>
</dbReference>
<dbReference type="EMBL" id="CP128399">
    <property type="protein sequence ID" value="WJW65681.1"/>
    <property type="molecule type" value="Genomic_DNA"/>
</dbReference>
<keyword evidence="2 10" id="KW-0436">Ligase</keyword>
<reference evidence="14 16" key="1">
    <citation type="submission" date="2020-06" db="EMBL/GenBank/DDBJ databases">
        <title>Anoxygenic phototrophic Chloroflexota member uses a Type I reaction center.</title>
        <authorList>
            <person name="Tsuji J.M."/>
            <person name="Shaw N.A."/>
            <person name="Nagashima S."/>
            <person name="Venkiteswaran J."/>
            <person name="Schiff S.L."/>
            <person name="Hanada S."/>
            <person name="Tank M."/>
            <person name="Neufeld J.D."/>
        </authorList>
    </citation>
    <scope>NUCLEOTIDE SEQUENCE [LARGE SCALE GENOMIC DNA]</scope>
    <source>
        <strain evidence="14">L227-S17</strain>
    </source>
</reference>
<keyword evidence="3 10" id="KW-0547">Nucleotide-binding</keyword>
<evidence type="ECO:0000256" key="1">
    <source>
        <dbReference type="ARBA" id="ARBA00022490"/>
    </source>
</evidence>
<keyword evidence="7 10" id="KW-0030">Aminoacyl-tRNA synthetase</keyword>
<sequence length="889" mass="101449">MTDTNRKEMPKAYDPKTTEERLYKFWEENGWFTPKIDSKRKPYVIIMPPPNVTGALHQGHAMFVGVEDALVRWRRMNGDSVLWLPGSDHAGISAETVLEKQVRKEFKKSKNEIGRDAFLKRMWQWMDEYRDVIVNQLRVLGASCDWTRKCFTMDEGPQRAVRTIFKKMYDEGLIYQAERIVNWCPGSQTVVSDLEVNMVEEEGFLWHIRYPVKGEPERYVIVATTRPETMLGDTSVAVHPEDERYKDLHGKMLILPLMNRKIPIVADAGVDKEFGTGAVKVTPGHDPLDFEIGQRHNLPVITILNLDATINENGGQYQGLERFAARKQVVKDLEEQGYLVKTEPYRHSVPYSEKAGVPIEPLVRMQWWLKIQPLSEPALQAALDGRVKFVPERFTKVYTQWLENIHDWNISRQLFWGHRIPVWYCGNCGKQTCTADDSLKACEHCGSDKVTQDADVLDTWFSSGLWTFSTLGWPDQTEDLAYFYPGAVMETGYDIIFFWVARMIMLGIYAMGEPPFHTVYLHGLVRDEKGEKMSKSKGNTIDPLETIDKYGSDALRFTLLTSSTPGVDTKLSFSRIVDSRNFANKIWNATRFITMNLEAEMPPVKDEDLQFTPGMPLADRWVISRYSLLAQDVSRLMETYQLGEAGRLIYDFLWSEFCDWYIESCKIRLSSGNPEEKLAVQKVLVGVLERSLRLLHPFMPFVTEELWQNLPHSGEALIIADWPAPLGEDPDAVRSFEELQEVIRAVRNAKVEAKVESKRVPAIVLTKPEELALFESEKDTLIRLAGIEATGLQIVDQLAEAPAQAMALVTTAATVYLPLSGLLDLEQERARLSKEIEDAQREAEKSIAMLSNSNFVDRAPAPVVEKEREKLAAAQERAVKLQERLNSLL</sequence>
<evidence type="ECO:0000313" key="17">
    <source>
        <dbReference type="Proteomes" id="UP001431572"/>
    </source>
</evidence>
<dbReference type="InterPro" id="IPR002303">
    <property type="entry name" value="Valyl-tRNA_ligase"/>
</dbReference>
<evidence type="ECO:0000256" key="10">
    <source>
        <dbReference type="HAMAP-Rule" id="MF_02004"/>
    </source>
</evidence>
<evidence type="ECO:0000259" key="12">
    <source>
        <dbReference type="Pfam" id="PF08264"/>
    </source>
</evidence>
<keyword evidence="6 10" id="KW-0175">Coiled coil</keyword>
<keyword evidence="1 10" id="KW-0963">Cytoplasm</keyword>
<comment type="subcellular location">
    <subcellularLocation>
        <location evidence="10">Cytoplasm</location>
    </subcellularLocation>
</comment>
<dbReference type="PRINTS" id="PR00986">
    <property type="entry name" value="TRNASYNTHVAL"/>
</dbReference>
<dbReference type="GO" id="GO:0005524">
    <property type="term" value="F:ATP binding"/>
    <property type="evidence" value="ECO:0007669"/>
    <property type="project" value="UniProtKB-UniRule"/>
</dbReference>
<evidence type="ECO:0000256" key="8">
    <source>
        <dbReference type="ARBA" id="ARBA00047552"/>
    </source>
</evidence>
<dbReference type="CDD" id="cd07962">
    <property type="entry name" value="Anticodon_Ia_Val"/>
    <property type="match status" value="1"/>
</dbReference>
<dbReference type="Pfam" id="PF00133">
    <property type="entry name" value="tRNA-synt_1"/>
    <property type="match status" value="1"/>
</dbReference>
<evidence type="ECO:0000313" key="15">
    <source>
        <dbReference type="EMBL" id="WJW65681.1"/>
    </source>
</evidence>
<dbReference type="GO" id="GO:0005829">
    <property type="term" value="C:cytosol"/>
    <property type="evidence" value="ECO:0007669"/>
    <property type="project" value="TreeGrafter"/>
</dbReference>
<evidence type="ECO:0000256" key="9">
    <source>
        <dbReference type="ARBA" id="ARBA00060830"/>
    </source>
</evidence>
<evidence type="ECO:0000256" key="6">
    <source>
        <dbReference type="ARBA" id="ARBA00023054"/>
    </source>
</evidence>
<keyword evidence="5 10" id="KW-0648">Protein biosynthesis</keyword>
<evidence type="ECO:0000259" key="13">
    <source>
        <dbReference type="Pfam" id="PF10458"/>
    </source>
</evidence>
<dbReference type="GO" id="GO:0004832">
    <property type="term" value="F:valine-tRNA ligase activity"/>
    <property type="evidence" value="ECO:0007669"/>
    <property type="project" value="UniProtKB-UniRule"/>
</dbReference>
<dbReference type="NCBIfam" id="TIGR00422">
    <property type="entry name" value="valS"/>
    <property type="match status" value="1"/>
</dbReference>
<protein>
    <recommendedName>
        <fullName evidence="10">Valine--tRNA ligase</fullName>
        <ecNumber evidence="10">6.1.1.9</ecNumber>
    </recommendedName>
    <alternativeName>
        <fullName evidence="10">Valyl-tRNA synthetase</fullName>
        <shortName evidence="10">ValRS</shortName>
    </alternativeName>
</protein>
<comment type="function">
    <text evidence="10">Catalyzes the attachment of valine to tRNA(Val). As ValRS can inadvertently accommodate and process structurally similar amino acids such as threonine, to avoid such errors, it has a 'posttransfer' editing activity that hydrolyzes mischarged Thr-tRNA(Val) in a tRNA-dependent manner.</text>
</comment>
<proteinExistence type="inferred from homology"/>
<comment type="subunit">
    <text evidence="10">Monomer.</text>
</comment>
<feature type="binding site" evidence="10">
    <location>
        <position position="535"/>
    </location>
    <ligand>
        <name>ATP</name>
        <dbReference type="ChEBI" id="CHEBI:30616"/>
    </ligand>
</feature>
<dbReference type="Pfam" id="PF08264">
    <property type="entry name" value="Anticodon_1"/>
    <property type="match status" value="1"/>
</dbReference>
<feature type="coiled-coil region" evidence="10">
    <location>
        <begin position="822"/>
        <end position="884"/>
    </location>
</feature>
<comment type="similarity">
    <text evidence="9 10">Belongs to the class-I aminoacyl-tRNA synthetase family. ValS type 1 subfamily.</text>
</comment>
<evidence type="ECO:0000313" key="14">
    <source>
        <dbReference type="EMBL" id="NWJ46310.1"/>
    </source>
</evidence>
<dbReference type="HAMAP" id="MF_02004">
    <property type="entry name" value="Val_tRNA_synth_type1"/>
    <property type="match status" value="1"/>
</dbReference>
<dbReference type="EC" id="6.1.1.9" evidence="10"/>
<evidence type="ECO:0000256" key="3">
    <source>
        <dbReference type="ARBA" id="ARBA00022741"/>
    </source>
</evidence>
<comment type="domain">
    <text evidence="10">The C-terminal coiled-coil domain is crucial for aminoacylation activity.</text>
</comment>
<dbReference type="Gene3D" id="1.10.730.10">
    <property type="entry name" value="Isoleucyl-tRNA Synthetase, Domain 1"/>
    <property type="match status" value="1"/>
</dbReference>
<evidence type="ECO:0000313" key="16">
    <source>
        <dbReference type="Proteomes" id="UP000521676"/>
    </source>
</evidence>
<dbReference type="CDD" id="cd00817">
    <property type="entry name" value="ValRS_core"/>
    <property type="match status" value="1"/>
</dbReference>
<comment type="catalytic activity">
    <reaction evidence="8 10">
        <text>tRNA(Val) + L-valine + ATP = L-valyl-tRNA(Val) + AMP + diphosphate</text>
        <dbReference type="Rhea" id="RHEA:10704"/>
        <dbReference type="Rhea" id="RHEA-COMP:9672"/>
        <dbReference type="Rhea" id="RHEA-COMP:9708"/>
        <dbReference type="ChEBI" id="CHEBI:30616"/>
        <dbReference type="ChEBI" id="CHEBI:33019"/>
        <dbReference type="ChEBI" id="CHEBI:57762"/>
        <dbReference type="ChEBI" id="CHEBI:78442"/>
        <dbReference type="ChEBI" id="CHEBI:78537"/>
        <dbReference type="ChEBI" id="CHEBI:456215"/>
        <dbReference type="EC" id="6.1.1.9"/>
    </reaction>
</comment>
<dbReference type="GO" id="GO:0006438">
    <property type="term" value="P:valyl-tRNA aminoacylation"/>
    <property type="evidence" value="ECO:0007669"/>
    <property type="project" value="UniProtKB-UniRule"/>
</dbReference>
<dbReference type="AlphaFoldDB" id="A0A8T7M268"/>